<feature type="transmembrane region" description="Helical" evidence="7">
    <location>
        <begin position="91"/>
        <end position="108"/>
    </location>
</feature>
<evidence type="ECO:0000259" key="8">
    <source>
        <dbReference type="PROSITE" id="PS50850"/>
    </source>
</evidence>
<dbReference type="Pfam" id="PF00083">
    <property type="entry name" value="Sugar_tr"/>
    <property type="match status" value="1"/>
</dbReference>
<feature type="domain" description="Major facilitator superfamily (MFS) profile" evidence="8">
    <location>
        <begin position="54"/>
        <end position="331"/>
    </location>
</feature>
<dbReference type="RefSeq" id="XP_022248280.1">
    <property type="nucleotide sequence ID" value="XM_022392572.1"/>
</dbReference>
<dbReference type="PROSITE" id="PS00217">
    <property type="entry name" value="SUGAR_TRANSPORT_2"/>
    <property type="match status" value="1"/>
</dbReference>
<comment type="subcellular location">
    <subcellularLocation>
        <location evidence="1">Membrane</location>
        <topology evidence="1">Multi-pass membrane protein</topology>
    </subcellularLocation>
</comment>
<keyword evidence="5 7" id="KW-1133">Transmembrane helix</keyword>
<evidence type="ECO:0000313" key="10">
    <source>
        <dbReference type="RefSeq" id="XP_022248280.1"/>
    </source>
</evidence>
<name>A0ABM1SXC4_LIMPO</name>
<dbReference type="InterPro" id="IPR020846">
    <property type="entry name" value="MFS_dom"/>
</dbReference>
<evidence type="ECO:0000256" key="7">
    <source>
        <dbReference type="SAM" id="Phobius"/>
    </source>
</evidence>
<evidence type="ECO:0000313" key="9">
    <source>
        <dbReference type="Proteomes" id="UP000694941"/>
    </source>
</evidence>
<dbReference type="PANTHER" id="PTHR23511">
    <property type="entry name" value="SYNAPTIC VESICLE GLYCOPROTEIN 2"/>
    <property type="match status" value="1"/>
</dbReference>
<gene>
    <name evidence="10" type="primary">LOC106464771</name>
</gene>
<dbReference type="PANTHER" id="PTHR23511:SF34">
    <property type="entry name" value="SYNAPTIC VESICLE GLYCOPROTEIN 2"/>
    <property type="match status" value="1"/>
</dbReference>
<dbReference type="SUPFAM" id="SSF103473">
    <property type="entry name" value="MFS general substrate transporter"/>
    <property type="match status" value="1"/>
</dbReference>
<accession>A0ABM1SXC4</accession>
<organism evidence="9 10">
    <name type="scientific">Limulus polyphemus</name>
    <name type="common">Atlantic horseshoe crab</name>
    <dbReference type="NCBI Taxonomy" id="6850"/>
    <lineage>
        <taxon>Eukaryota</taxon>
        <taxon>Metazoa</taxon>
        <taxon>Ecdysozoa</taxon>
        <taxon>Arthropoda</taxon>
        <taxon>Chelicerata</taxon>
        <taxon>Merostomata</taxon>
        <taxon>Xiphosura</taxon>
        <taxon>Limulidae</taxon>
        <taxon>Limulus</taxon>
    </lineage>
</organism>
<feature type="transmembrane region" description="Helical" evidence="7">
    <location>
        <begin position="144"/>
        <end position="167"/>
    </location>
</feature>
<dbReference type="GeneID" id="106464771"/>
<dbReference type="InterPro" id="IPR036259">
    <property type="entry name" value="MFS_trans_sf"/>
</dbReference>
<evidence type="ECO:0000256" key="5">
    <source>
        <dbReference type="ARBA" id="ARBA00022989"/>
    </source>
</evidence>
<keyword evidence="4 7" id="KW-0812">Transmembrane</keyword>
<evidence type="ECO:0000256" key="6">
    <source>
        <dbReference type="ARBA" id="ARBA00023136"/>
    </source>
</evidence>
<reference evidence="10" key="1">
    <citation type="submission" date="2025-08" db="UniProtKB">
        <authorList>
            <consortium name="RefSeq"/>
        </authorList>
    </citation>
    <scope>IDENTIFICATION</scope>
    <source>
        <tissue evidence="10">Muscle</tissue>
    </source>
</reference>
<dbReference type="Proteomes" id="UP000694941">
    <property type="component" value="Unplaced"/>
</dbReference>
<evidence type="ECO:0000256" key="1">
    <source>
        <dbReference type="ARBA" id="ARBA00004141"/>
    </source>
</evidence>
<dbReference type="Gene3D" id="1.20.1250.20">
    <property type="entry name" value="MFS general substrate transporter like domains"/>
    <property type="match status" value="1"/>
</dbReference>
<sequence length="331" mass="36460">MLNQCSHILTKAVEKVTRSYSEVACSEDMGSQRKKVPYSEAIQLAGFGKFQWLLLLVCGTANASDAIEILCVSFLLPSAECDLRLSSSDKGWLSAIIFIGMMIGSYLWGTLGDYFGRRIVLVTALLVNGGFGCLSSLAQSFPVFLVIRLFSGIGVGGSIPVVWSYFAEFQTEKSRPRQMCFLASFWMIGNIVTAALAWIIIPQVHIGFFSEHFLFNSWRIFVVVCSSFAIFSALTLLHFPESPMFLLKKGKEQEAIAVLEGIYQRNKPDLSKKVAYKVSGLYIDASDGSEPDLVISTGWCRFTAETAQGADCPGQKPLGTDITNLERQTSE</sequence>
<protein>
    <submittedName>
        <fullName evidence="10">Synaptic vesicle glycoprotein 2C-like</fullName>
    </submittedName>
</protein>
<feature type="transmembrane region" description="Helical" evidence="7">
    <location>
        <begin position="179"/>
        <end position="200"/>
    </location>
</feature>
<keyword evidence="9" id="KW-1185">Reference proteome</keyword>
<proteinExistence type="inferred from homology"/>
<feature type="transmembrane region" description="Helical" evidence="7">
    <location>
        <begin position="120"/>
        <end position="138"/>
    </location>
</feature>
<comment type="similarity">
    <text evidence="2">Belongs to the major facilitator superfamily.</text>
</comment>
<dbReference type="PROSITE" id="PS50850">
    <property type="entry name" value="MFS"/>
    <property type="match status" value="1"/>
</dbReference>
<feature type="transmembrane region" description="Helical" evidence="7">
    <location>
        <begin position="220"/>
        <end position="239"/>
    </location>
</feature>
<dbReference type="InterPro" id="IPR005828">
    <property type="entry name" value="MFS_sugar_transport-like"/>
</dbReference>
<evidence type="ECO:0000256" key="3">
    <source>
        <dbReference type="ARBA" id="ARBA00022448"/>
    </source>
</evidence>
<evidence type="ECO:0000256" key="4">
    <source>
        <dbReference type="ARBA" id="ARBA00022692"/>
    </source>
</evidence>
<evidence type="ECO:0000256" key="2">
    <source>
        <dbReference type="ARBA" id="ARBA00008335"/>
    </source>
</evidence>
<keyword evidence="3" id="KW-0813">Transport</keyword>
<feature type="transmembrane region" description="Helical" evidence="7">
    <location>
        <begin position="52"/>
        <end position="76"/>
    </location>
</feature>
<keyword evidence="6 7" id="KW-0472">Membrane</keyword>
<dbReference type="InterPro" id="IPR005829">
    <property type="entry name" value="Sugar_transporter_CS"/>
</dbReference>